<protein>
    <recommendedName>
        <fullName evidence="4">Tripartite motif-containing protein 2</fullName>
    </recommendedName>
</protein>
<name>A0A8W8IL26_MAGGI</name>
<dbReference type="Gene3D" id="2.120.10.30">
    <property type="entry name" value="TolB, C-terminal domain"/>
    <property type="match status" value="1"/>
</dbReference>
<evidence type="ECO:0008006" key="4">
    <source>
        <dbReference type="Google" id="ProtNLM"/>
    </source>
</evidence>
<sequence length="539" mass="61686">MSLFVHNVPKQTTRITTGILYPQQEHQRRRELNEVLSKIKEEDVKEMDEKIEKAAKQMEDNQKCCDYEVSKLQKQFDEIVSKLVKIKIHLETELREGLVRKNVKVSEKKLDLEKNYKKIKDFVKFLEDKHSTMSDYCLIDNHRDLMTNLKSNKDSDKEKGYFSARYRGGVINEGILESMMGQTLDLDDITVTETDSFQYGDKSIVVLEAIKKNTCFVGGLISGYIEKVDKRNKKEMIINVNVNDVCVTNNGDVYATDYDSDSIVRLSPSGSVSKVFRTAPSVPRGICPFKEGGLLVTLRDNQSEAFQPDSDSRRLVIHVTFTGDLIREYEYHEDGQTRLFILPWRVRQNNNTDICVVNRASMAAGELVILSSSGFLKSIYQGKNQGFQFNPIDLVCDSHCNLIVSDSINSQVHLVSPEGEFMKYLLTENEITKPCSMSLYKSTLWVNQKRVPRSIRPYFPAPRLVAHLGRDWDISLCVIQCSYKIPIPWNETRNQVLDESLAIPETSQAKERVVIHSKMLEKTLKSENKTDLAFCLSSV</sequence>
<keyword evidence="1" id="KW-0175">Coiled coil</keyword>
<organism evidence="2 3">
    <name type="scientific">Magallana gigas</name>
    <name type="common">Pacific oyster</name>
    <name type="synonym">Crassostrea gigas</name>
    <dbReference type="NCBI Taxonomy" id="29159"/>
    <lineage>
        <taxon>Eukaryota</taxon>
        <taxon>Metazoa</taxon>
        <taxon>Spiralia</taxon>
        <taxon>Lophotrochozoa</taxon>
        <taxon>Mollusca</taxon>
        <taxon>Bivalvia</taxon>
        <taxon>Autobranchia</taxon>
        <taxon>Pteriomorphia</taxon>
        <taxon>Ostreida</taxon>
        <taxon>Ostreoidea</taxon>
        <taxon>Ostreidae</taxon>
        <taxon>Magallana</taxon>
    </lineage>
</organism>
<evidence type="ECO:0000313" key="2">
    <source>
        <dbReference type="EnsemblMetazoa" id="G14611.1:cds"/>
    </source>
</evidence>
<evidence type="ECO:0000313" key="3">
    <source>
        <dbReference type="Proteomes" id="UP000005408"/>
    </source>
</evidence>
<dbReference type="InterPro" id="IPR011042">
    <property type="entry name" value="6-blade_b-propeller_TolB-like"/>
</dbReference>
<accession>A0A8W8IL26</accession>
<keyword evidence="3" id="KW-1185">Reference proteome</keyword>
<feature type="coiled-coil region" evidence="1">
    <location>
        <begin position="37"/>
        <end position="64"/>
    </location>
</feature>
<evidence type="ECO:0000256" key="1">
    <source>
        <dbReference type="SAM" id="Coils"/>
    </source>
</evidence>
<dbReference type="SUPFAM" id="SSF63829">
    <property type="entry name" value="Calcium-dependent phosphotriesterase"/>
    <property type="match status" value="1"/>
</dbReference>
<dbReference type="AlphaFoldDB" id="A0A8W8IL26"/>
<dbReference type="EnsemblMetazoa" id="G14611.1">
    <property type="protein sequence ID" value="G14611.1:cds"/>
    <property type="gene ID" value="G14611"/>
</dbReference>
<proteinExistence type="predicted"/>
<dbReference type="Proteomes" id="UP000005408">
    <property type="component" value="Unassembled WGS sequence"/>
</dbReference>
<reference evidence="2" key="1">
    <citation type="submission" date="2022-08" db="UniProtKB">
        <authorList>
            <consortium name="EnsemblMetazoa"/>
        </authorList>
    </citation>
    <scope>IDENTIFICATION</scope>
    <source>
        <strain evidence="2">05x7-T-G4-1.051#20</strain>
    </source>
</reference>